<dbReference type="PROSITE" id="PS50045">
    <property type="entry name" value="SIGMA54_INTERACT_4"/>
    <property type="match status" value="1"/>
</dbReference>
<evidence type="ECO:0000313" key="6">
    <source>
        <dbReference type="EMBL" id="SQI56487.1"/>
    </source>
</evidence>
<gene>
    <name evidence="6" type="primary">zraR</name>
    <name evidence="6" type="ORF">NCTC4824_01887</name>
</gene>
<organism evidence="6 7">
    <name type="scientific">Lederbergia lenta</name>
    <name type="common">Bacillus lentus</name>
    <dbReference type="NCBI Taxonomy" id="1467"/>
    <lineage>
        <taxon>Bacteria</taxon>
        <taxon>Bacillati</taxon>
        <taxon>Bacillota</taxon>
        <taxon>Bacilli</taxon>
        <taxon>Bacillales</taxon>
        <taxon>Bacillaceae</taxon>
        <taxon>Lederbergia</taxon>
    </lineage>
</organism>
<dbReference type="GO" id="GO:0005524">
    <property type="term" value="F:ATP binding"/>
    <property type="evidence" value="ECO:0007669"/>
    <property type="project" value="UniProtKB-KW"/>
</dbReference>
<dbReference type="InterPro" id="IPR058031">
    <property type="entry name" value="AAA_lid_NorR"/>
</dbReference>
<dbReference type="Proteomes" id="UP000249134">
    <property type="component" value="Chromosome 1"/>
</dbReference>
<feature type="domain" description="Sigma-54 factor interaction" evidence="5">
    <location>
        <begin position="302"/>
        <end position="493"/>
    </location>
</feature>
<dbReference type="GO" id="GO:0043565">
    <property type="term" value="F:sequence-specific DNA binding"/>
    <property type="evidence" value="ECO:0007669"/>
    <property type="project" value="InterPro"/>
</dbReference>
<evidence type="ECO:0000256" key="4">
    <source>
        <dbReference type="ARBA" id="ARBA00023163"/>
    </source>
</evidence>
<dbReference type="KEGG" id="blen:NCTC4824_01887"/>
<dbReference type="Gene3D" id="3.40.50.10660">
    <property type="entry name" value="PrpR receptor domain-like"/>
    <property type="match status" value="1"/>
</dbReference>
<dbReference type="EMBL" id="LS483476">
    <property type="protein sequence ID" value="SQI56487.1"/>
    <property type="molecule type" value="Genomic_DNA"/>
</dbReference>
<reference evidence="6 7" key="1">
    <citation type="submission" date="2018-06" db="EMBL/GenBank/DDBJ databases">
        <authorList>
            <consortium name="Pathogen Informatics"/>
            <person name="Doyle S."/>
        </authorList>
    </citation>
    <scope>NUCLEOTIDE SEQUENCE [LARGE SCALE GENOMIC DNA]</scope>
    <source>
        <strain evidence="6 7">NCTC4824</strain>
    </source>
</reference>
<dbReference type="PANTHER" id="PTHR32071:SF122">
    <property type="entry name" value="SIGMA FACTOR"/>
    <property type="match status" value="1"/>
</dbReference>
<evidence type="ECO:0000313" key="7">
    <source>
        <dbReference type="Proteomes" id="UP000249134"/>
    </source>
</evidence>
<dbReference type="AlphaFoldDB" id="A0A2X4VW48"/>
<accession>A0A2X4VW48</accession>
<dbReference type="SUPFAM" id="SSF52540">
    <property type="entry name" value="P-loop containing nucleoside triphosphate hydrolases"/>
    <property type="match status" value="1"/>
</dbReference>
<sequence>MKIKTHVITPYSAMVPLVKECIDKFPDLDIHIDVGDLEKGVKIAQKAEKEGCQVIISRGGTAKMIRKAVSILVIDVHMSGYDMLRALTLANDFHGKKAIVGFSNVTMGAQSIIDLLELPMRAYTIEAAEEVGPLILKLKNEGYEKIIGDVVTVETSTKYGVEGLLIHSGREAIYAAFEAALSDYNFNRKAQHLISLMRQTLMENEKDICMISQTGEFIFEEWNSFDSRPLNREDIDMLINEVFTDGSLSKTIPKEKHHLEVSGKLIDDNDQKVAVLSIKKRIKEWSNYGWLQIKENGNTENIIHQSEAMQHLLKNINNHDMARHPIFLVGEKGTGKALLAHYIHNLHVKKGYIAYIDCRNVDLYLLNTCIFRDVKTIYLHSIHWTNELTLGNIEQLIQFCKVRNLFLVMSSESIQIEKLPNDNLSKINILFVPSLSERKEDIPELVTHFIAYYNQSLATHPVRIQKEALDLVQNHQWKGNVSELKGCIKTVAMNERGYVIETEAIKKLLLNNANQDFRFLLTNGTLKEIEKQIILATLEEEQQNQTRAAKRLGINRATLWRKLKE</sequence>
<dbReference type="Gene3D" id="1.10.10.60">
    <property type="entry name" value="Homeodomain-like"/>
    <property type="match status" value="1"/>
</dbReference>
<dbReference type="InterPro" id="IPR027417">
    <property type="entry name" value="P-loop_NTPase"/>
</dbReference>
<keyword evidence="4" id="KW-0804">Transcription</keyword>
<dbReference type="Gene3D" id="3.40.50.300">
    <property type="entry name" value="P-loop containing nucleotide triphosphate hydrolases"/>
    <property type="match status" value="1"/>
</dbReference>
<keyword evidence="2" id="KW-0067">ATP-binding</keyword>
<dbReference type="GO" id="GO:0006355">
    <property type="term" value="P:regulation of DNA-templated transcription"/>
    <property type="evidence" value="ECO:0007669"/>
    <property type="project" value="InterPro"/>
</dbReference>
<dbReference type="SUPFAM" id="SSF159800">
    <property type="entry name" value="PrpR receptor domain-like"/>
    <property type="match status" value="1"/>
</dbReference>
<dbReference type="InterPro" id="IPR009057">
    <property type="entry name" value="Homeodomain-like_sf"/>
</dbReference>
<dbReference type="PRINTS" id="PR01590">
    <property type="entry name" value="HTHFIS"/>
</dbReference>
<dbReference type="Pfam" id="PF06506">
    <property type="entry name" value="PrpR_N"/>
    <property type="match status" value="1"/>
</dbReference>
<keyword evidence="3" id="KW-0805">Transcription regulation</keyword>
<name>A0A2X4VW48_LEDLE</name>
<dbReference type="SUPFAM" id="SSF46689">
    <property type="entry name" value="Homeodomain-like"/>
    <property type="match status" value="1"/>
</dbReference>
<evidence type="ECO:0000259" key="5">
    <source>
        <dbReference type="PROSITE" id="PS50045"/>
    </source>
</evidence>
<dbReference type="InterPro" id="IPR002197">
    <property type="entry name" value="HTH_Fis"/>
</dbReference>
<dbReference type="Pfam" id="PF14532">
    <property type="entry name" value="Sigma54_activ_2"/>
    <property type="match status" value="1"/>
</dbReference>
<dbReference type="Pfam" id="PF02954">
    <property type="entry name" value="HTH_8"/>
    <property type="match status" value="1"/>
</dbReference>
<dbReference type="PANTHER" id="PTHR32071">
    <property type="entry name" value="TRANSCRIPTIONAL REGULATORY PROTEIN"/>
    <property type="match status" value="1"/>
</dbReference>
<dbReference type="Pfam" id="PF25601">
    <property type="entry name" value="AAA_lid_14"/>
    <property type="match status" value="1"/>
</dbReference>
<dbReference type="STRING" id="1348624.GCA_001591545_00958"/>
<keyword evidence="1" id="KW-0547">Nucleotide-binding</keyword>
<evidence type="ECO:0000256" key="1">
    <source>
        <dbReference type="ARBA" id="ARBA00022741"/>
    </source>
</evidence>
<evidence type="ECO:0000256" key="2">
    <source>
        <dbReference type="ARBA" id="ARBA00022840"/>
    </source>
</evidence>
<dbReference type="RefSeq" id="WP_066137691.1">
    <property type="nucleotide sequence ID" value="NZ_CBCSGM010000001.1"/>
</dbReference>
<protein>
    <submittedName>
        <fullName evidence="6">Fis family proprionate catabolism activator</fullName>
    </submittedName>
</protein>
<dbReference type="Gene3D" id="3.40.50.2300">
    <property type="match status" value="1"/>
</dbReference>
<dbReference type="InterPro" id="IPR010524">
    <property type="entry name" value="Sig_transdc_resp-reg_PrpR_N"/>
</dbReference>
<proteinExistence type="predicted"/>
<dbReference type="Gene3D" id="1.10.8.60">
    <property type="match status" value="1"/>
</dbReference>
<evidence type="ECO:0000256" key="3">
    <source>
        <dbReference type="ARBA" id="ARBA00023015"/>
    </source>
</evidence>
<keyword evidence="7" id="KW-1185">Reference proteome</keyword>
<dbReference type="GO" id="GO:0000156">
    <property type="term" value="F:phosphorelay response regulator activity"/>
    <property type="evidence" value="ECO:0007669"/>
    <property type="project" value="InterPro"/>
</dbReference>
<dbReference type="InterPro" id="IPR002078">
    <property type="entry name" value="Sigma_54_int"/>
</dbReference>